<keyword evidence="2" id="KW-0328">Glycosyltransferase</keyword>
<keyword evidence="4" id="KW-1133">Transmembrane helix</keyword>
<protein>
    <recommendedName>
        <fullName evidence="5">Glycosyltransferase 2-like domain-containing protein</fullName>
    </recommendedName>
</protein>
<dbReference type="InterPro" id="IPR029044">
    <property type="entry name" value="Nucleotide-diphossugar_trans"/>
</dbReference>
<dbReference type="EMBL" id="FNVR01000006">
    <property type="protein sequence ID" value="SEF83734.1"/>
    <property type="molecule type" value="Genomic_DNA"/>
</dbReference>
<evidence type="ECO:0000256" key="2">
    <source>
        <dbReference type="ARBA" id="ARBA00022676"/>
    </source>
</evidence>
<dbReference type="Gene3D" id="3.90.550.10">
    <property type="entry name" value="Spore Coat Polysaccharide Biosynthesis Protein SpsA, Chain A"/>
    <property type="match status" value="1"/>
</dbReference>
<dbReference type="STRING" id="1120964.GCA_001313265_01614"/>
<dbReference type="PANTHER" id="PTHR43179">
    <property type="entry name" value="RHAMNOSYLTRANSFERASE WBBL"/>
    <property type="match status" value="1"/>
</dbReference>
<comment type="similarity">
    <text evidence="1">Belongs to the glycosyltransferase 2 family.</text>
</comment>
<gene>
    <name evidence="6" type="ORF">SAMN03080598_01592</name>
</gene>
<name>A0A1H5V959_9BACT</name>
<keyword evidence="4" id="KW-0812">Transmembrane</keyword>
<keyword evidence="7" id="KW-1185">Reference proteome</keyword>
<dbReference type="OrthoDB" id="9771846at2"/>
<evidence type="ECO:0000256" key="3">
    <source>
        <dbReference type="ARBA" id="ARBA00022679"/>
    </source>
</evidence>
<dbReference type="InterPro" id="IPR001173">
    <property type="entry name" value="Glyco_trans_2-like"/>
</dbReference>
<evidence type="ECO:0000256" key="1">
    <source>
        <dbReference type="ARBA" id="ARBA00006739"/>
    </source>
</evidence>
<evidence type="ECO:0000313" key="7">
    <source>
        <dbReference type="Proteomes" id="UP000236736"/>
    </source>
</evidence>
<dbReference type="PANTHER" id="PTHR43179:SF12">
    <property type="entry name" value="GALACTOFURANOSYLTRANSFERASE GLFT2"/>
    <property type="match status" value="1"/>
</dbReference>
<dbReference type="GO" id="GO:0016757">
    <property type="term" value="F:glycosyltransferase activity"/>
    <property type="evidence" value="ECO:0007669"/>
    <property type="project" value="UniProtKB-KW"/>
</dbReference>
<proteinExistence type="inferred from homology"/>
<evidence type="ECO:0000259" key="5">
    <source>
        <dbReference type="Pfam" id="PF00535"/>
    </source>
</evidence>
<dbReference type="Proteomes" id="UP000236736">
    <property type="component" value="Unassembled WGS sequence"/>
</dbReference>
<accession>A0A1H5V959</accession>
<dbReference type="AlphaFoldDB" id="A0A1H5V959"/>
<reference evidence="7" key="1">
    <citation type="submission" date="2016-10" db="EMBL/GenBank/DDBJ databases">
        <authorList>
            <person name="Varghese N."/>
            <person name="Submissions S."/>
        </authorList>
    </citation>
    <scope>NUCLEOTIDE SEQUENCE [LARGE SCALE GENOMIC DNA]</scope>
    <source>
        <strain evidence="7">DSM 17298</strain>
    </source>
</reference>
<keyword evidence="3" id="KW-0808">Transferase</keyword>
<feature type="transmembrane region" description="Helical" evidence="4">
    <location>
        <begin position="257"/>
        <end position="278"/>
    </location>
</feature>
<organism evidence="6 7">
    <name type="scientific">Algoriphagus boritolerans DSM 17298 = JCM 18970</name>
    <dbReference type="NCBI Taxonomy" id="1120964"/>
    <lineage>
        <taxon>Bacteria</taxon>
        <taxon>Pseudomonadati</taxon>
        <taxon>Bacteroidota</taxon>
        <taxon>Cytophagia</taxon>
        <taxon>Cytophagales</taxon>
        <taxon>Cyclobacteriaceae</taxon>
        <taxon>Algoriphagus</taxon>
    </lineage>
</organism>
<dbReference type="RefSeq" id="WP_103924266.1">
    <property type="nucleotide sequence ID" value="NZ_FNVR01000006.1"/>
</dbReference>
<dbReference type="SUPFAM" id="SSF53448">
    <property type="entry name" value="Nucleotide-diphospho-sugar transferases"/>
    <property type="match status" value="1"/>
</dbReference>
<dbReference type="CDD" id="cd04186">
    <property type="entry name" value="GT_2_like_c"/>
    <property type="match status" value="1"/>
</dbReference>
<feature type="domain" description="Glycosyltransferase 2-like" evidence="5">
    <location>
        <begin position="11"/>
        <end position="182"/>
    </location>
</feature>
<dbReference type="Pfam" id="PF00535">
    <property type="entry name" value="Glycos_transf_2"/>
    <property type="match status" value="1"/>
</dbReference>
<keyword evidence="4" id="KW-0472">Membrane</keyword>
<evidence type="ECO:0000313" key="6">
    <source>
        <dbReference type="EMBL" id="SEF83734.1"/>
    </source>
</evidence>
<evidence type="ECO:0000256" key="4">
    <source>
        <dbReference type="SAM" id="Phobius"/>
    </source>
</evidence>
<sequence length="307" mass="34915">MAFIPDPSVAIILVNWNGLDFTQECLNSLRNVDFPDFKIILVDNASQNQEGKRLKKSFPEIELIENTENLGFSGGNNVGIRYALEQGVSHIMLLNNDTVVAPDFLGEMMRKFHQDPNLGVVQPLILFLNDPKKIWSAGGKWVPSIGRAITLGDHEPVADYRCKKTDLDWATGCCMLISREAILKTGLLNEQYFAYFEDVEWSLRFRKAGFEIALAEKALIYHEASGSSKKTHSEGTLSPRVFYYNVRNQFLLLRSQGIPVGMVYHFFRFLGWAGYFLIRGRFKKMKSVFKGMRDGLSAELKTATRWP</sequence>